<keyword evidence="1" id="KW-1185">Reference proteome</keyword>
<evidence type="ECO:0000313" key="1">
    <source>
        <dbReference type="Proteomes" id="UP000095287"/>
    </source>
</evidence>
<dbReference type="WBParaSite" id="L893_g21469.t1">
    <property type="protein sequence ID" value="L893_g21469.t1"/>
    <property type="gene ID" value="L893_g21469"/>
</dbReference>
<name>A0A1I7Z007_9BILA</name>
<protein>
    <submittedName>
        <fullName evidence="2">Uncharacterized protein</fullName>
    </submittedName>
</protein>
<dbReference type="AlphaFoldDB" id="A0A1I7Z007"/>
<accession>A0A1I7Z007</accession>
<reference evidence="2" key="1">
    <citation type="submission" date="2016-11" db="UniProtKB">
        <authorList>
            <consortium name="WormBaseParasite"/>
        </authorList>
    </citation>
    <scope>IDENTIFICATION</scope>
</reference>
<sequence>MLADLPWIVAVFESQLELYCALDTSPLPTGKAGERRSEATRNRKRRNFVYLHIFLNNWERTVEVLSASSSSNQFGFTKGPSSPEVNKCWFNKSLEEVPPVSLTWIEELIFDFVLWPFGVGDLLGMLVSVFDICPMQMPALHPHILCSGFASLS</sequence>
<dbReference type="Proteomes" id="UP000095287">
    <property type="component" value="Unplaced"/>
</dbReference>
<evidence type="ECO:0000313" key="2">
    <source>
        <dbReference type="WBParaSite" id="L893_g21469.t1"/>
    </source>
</evidence>
<proteinExistence type="predicted"/>
<organism evidence="1 2">
    <name type="scientific">Steinernema glaseri</name>
    <dbReference type="NCBI Taxonomy" id="37863"/>
    <lineage>
        <taxon>Eukaryota</taxon>
        <taxon>Metazoa</taxon>
        <taxon>Ecdysozoa</taxon>
        <taxon>Nematoda</taxon>
        <taxon>Chromadorea</taxon>
        <taxon>Rhabditida</taxon>
        <taxon>Tylenchina</taxon>
        <taxon>Panagrolaimomorpha</taxon>
        <taxon>Strongyloidoidea</taxon>
        <taxon>Steinernematidae</taxon>
        <taxon>Steinernema</taxon>
    </lineage>
</organism>